<dbReference type="OrthoDB" id="9805698at2"/>
<keyword evidence="2 11" id="KW-0808">Transferase</keyword>
<keyword evidence="7 11" id="KW-0692">RNA repair</keyword>
<comment type="catalytic activity">
    <reaction evidence="11">
        <text>a tRNA precursor + 2 CTP + ATP = a tRNA with a 3' CCA end + 3 diphosphate</text>
        <dbReference type="Rhea" id="RHEA:14433"/>
        <dbReference type="Rhea" id="RHEA-COMP:10465"/>
        <dbReference type="Rhea" id="RHEA-COMP:10468"/>
        <dbReference type="ChEBI" id="CHEBI:30616"/>
        <dbReference type="ChEBI" id="CHEBI:33019"/>
        <dbReference type="ChEBI" id="CHEBI:37563"/>
        <dbReference type="ChEBI" id="CHEBI:74896"/>
        <dbReference type="ChEBI" id="CHEBI:83071"/>
        <dbReference type="EC" id="2.7.7.72"/>
    </reaction>
</comment>
<feature type="binding site" evidence="11">
    <location>
        <position position="8"/>
    </location>
    <ligand>
        <name>CTP</name>
        <dbReference type="ChEBI" id="CHEBI:37563"/>
    </ligand>
</feature>
<dbReference type="EMBL" id="RBWY01000003">
    <property type="protein sequence ID" value="RKS85089.1"/>
    <property type="molecule type" value="Genomic_DNA"/>
</dbReference>
<reference evidence="13 14" key="1">
    <citation type="submission" date="2018-10" db="EMBL/GenBank/DDBJ databases">
        <title>Genomic Encyclopedia of Type Strains, Phase IV (KMG-IV): sequencing the most valuable type-strain genomes for metagenomic binning, comparative biology and taxonomic classification.</title>
        <authorList>
            <person name="Goeker M."/>
        </authorList>
    </citation>
    <scope>NUCLEOTIDE SEQUENCE [LARGE SCALE GENOMIC DNA]</scope>
    <source>
        <strain evidence="13 14">DSM 22228</strain>
    </source>
</reference>
<comment type="similarity">
    <text evidence="11">Belongs to the tRNA nucleotidyltransferase/poly(A) polymerase family. Bacterial CCA-adding enzyme type 2 subfamily.</text>
</comment>
<evidence type="ECO:0000313" key="14">
    <source>
        <dbReference type="Proteomes" id="UP000278542"/>
    </source>
</evidence>
<dbReference type="PROSITE" id="PS51831">
    <property type="entry name" value="HD"/>
    <property type="match status" value="1"/>
</dbReference>
<feature type="binding site" evidence="11">
    <location>
        <position position="21"/>
    </location>
    <ligand>
        <name>Mg(2+)</name>
        <dbReference type="ChEBI" id="CHEBI:18420"/>
    </ligand>
</feature>
<proteinExistence type="inferred from homology"/>
<comment type="cofactor">
    <cofactor evidence="1 11">
        <name>Mg(2+)</name>
        <dbReference type="ChEBI" id="CHEBI:18420"/>
    </cofactor>
</comment>
<evidence type="ECO:0000256" key="3">
    <source>
        <dbReference type="ARBA" id="ARBA00022694"/>
    </source>
</evidence>
<sequence length="404" mass="45849">MKVFLVGGAVRDQLLELPITEKDWVVVGETPQTLLKLGFSQVGKDFPVFLHPDTKDEYALARTERKSGQGYSGFICDFNDQITLEQDLLRRDLTVNAIAMDPCGNLIDPYGGIDDLNNRLLRHVSPAFQEDPLRVLRVARFAARFHHLGFTIALDTMALMKHIVSIGEINYLTAERVWQETEKALATQNPQVYFEVLKECGALAILVPELNDLFCIAQPTNRCLGTHTLRALKQSAKLTDNLTVRFAVLCHDFGNTVAQSKDWLHIDDFAEKSISLINTLCTRLKIPNQYKKLACLVCRYYNDVHYVTDIPAQKLIALFDGIDVWRNPIYLDHLILSSLADFKARKGFENKPYPQAEYLKQAYFVAKSVAVQDIINAGFKGQAIRLKLENLREKALIDWKSTNF</sequence>
<evidence type="ECO:0000256" key="5">
    <source>
        <dbReference type="ARBA" id="ARBA00022723"/>
    </source>
</evidence>
<feature type="binding site" evidence="11">
    <location>
        <position position="137"/>
    </location>
    <ligand>
        <name>CTP</name>
        <dbReference type="ChEBI" id="CHEBI:37563"/>
    </ligand>
</feature>
<evidence type="ECO:0000256" key="9">
    <source>
        <dbReference type="ARBA" id="ARBA00022842"/>
    </source>
</evidence>
<dbReference type="GO" id="GO:0001680">
    <property type="term" value="P:tRNA 3'-terminal CCA addition"/>
    <property type="evidence" value="ECO:0007669"/>
    <property type="project" value="UniProtKB-UniRule"/>
</dbReference>
<feature type="binding site" evidence="11">
    <location>
        <position position="8"/>
    </location>
    <ligand>
        <name>ATP</name>
        <dbReference type="ChEBI" id="CHEBI:30616"/>
    </ligand>
</feature>
<keyword evidence="4 11" id="KW-0548">Nucleotidyltransferase</keyword>
<evidence type="ECO:0000256" key="1">
    <source>
        <dbReference type="ARBA" id="ARBA00001946"/>
    </source>
</evidence>
<dbReference type="InterPro" id="IPR002646">
    <property type="entry name" value="PolA_pol_head_dom"/>
</dbReference>
<feature type="binding site" evidence="11">
    <location>
        <position position="23"/>
    </location>
    <ligand>
        <name>Mg(2+)</name>
        <dbReference type="ChEBI" id="CHEBI:18420"/>
    </ligand>
</feature>
<dbReference type="RefSeq" id="WP_121145248.1">
    <property type="nucleotide sequence ID" value="NZ_RBWY01000003.1"/>
</dbReference>
<dbReference type="SUPFAM" id="SSF81891">
    <property type="entry name" value="Poly A polymerase C-terminal region-like"/>
    <property type="match status" value="1"/>
</dbReference>
<keyword evidence="3 11" id="KW-0819">tRNA processing</keyword>
<keyword evidence="5 11" id="KW-0479">Metal-binding</keyword>
<organism evidence="13 14">
    <name type="scientific">Orbus hercynius</name>
    <dbReference type="NCBI Taxonomy" id="593135"/>
    <lineage>
        <taxon>Bacteria</taxon>
        <taxon>Pseudomonadati</taxon>
        <taxon>Pseudomonadota</taxon>
        <taxon>Gammaproteobacteria</taxon>
        <taxon>Orbales</taxon>
        <taxon>Orbaceae</taxon>
        <taxon>Orbus</taxon>
    </lineage>
</organism>
<dbReference type="GO" id="GO:0000287">
    <property type="term" value="F:magnesium ion binding"/>
    <property type="evidence" value="ECO:0007669"/>
    <property type="project" value="UniProtKB-UniRule"/>
</dbReference>
<dbReference type="InterPro" id="IPR006674">
    <property type="entry name" value="HD_domain"/>
</dbReference>
<dbReference type="InterPro" id="IPR043519">
    <property type="entry name" value="NT_sf"/>
</dbReference>
<dbReference type="PANTHER" id="PTHR47545:SF1">
    <property type="entry name" value="MULTIFUNCTIONAL CCA PROTEIN"/>
    <property type="match status" value="1"/>
</dbReference>
<dbReference type="InterPro" id="IPR032828">
    <property type="entry name" value="PolyA_RNA-bd"/>
</dbReference>
<evidence type="ECO:0000256" key="10">
    <source>
        <dbReference type="ARBA" id="ARBA00022884"/>
    </source>
</evidence>
<dbReference type="HAMAP" id="MF_01262">
    <property type="entry name" value="CCA_bact_type2"/>
    <property type="match status" value="1"/>
</dbReference>
<feature type="binding site" evidence="11">
    <location>
        <position position="91"/>
    </location>
    <ligand>
        <name>ATP</name>
        <dbReference type="ChEBI" id="CHEBI:30616"/>
    </ligand>
</feature>
<gene>
    <name evidence="11" type="primary">cca</name>
    <name evidence="13" type="ORF">DES39_1598</name>
</gene>
<dbReference type="Gene3D" id="3.30.460.10">
    <property type="entry name" value="Beta Polymerase, domain 2"/>
    <property type="match status" value="1"/>
</dbReference>
<dbReference type="GO" id="GO:0005524">
    <property type="term" value="F:ATP binding"/>
    <property type="evidence" value="ECO:0007669"/>
    <property type="project" value="UniProtKB-UniRule"/>
</dbReference>
<evidence type="ECO:0000256" key="2">
    <source>
        <dbReference type="ARBA" id="ARBA00022679"/>
    </source>
</evidence>
<dbReference type="Gene3D" id="1.10.3090.10">
    <property type="entry name" value="cca-adding enzyme, domain 2"/>
    <property type="match status" value="1"/>
</dbReference>
<feature type="binding site" evidence="11">
    <location>
        <position position="11"/>
    </location>
    <ligand>
        <name>CTP</name>
        <dbReference type="ChEBI" id="CHEBI:37563"/>
    </ligand>
</feature>
<keyword evidence="8 11" id="KW-0067">ATP-binding</keyword>
<feature type="binding site" evidence="11">
    <location>
        <position position="140"/>
    </location>
    <ligand>
        <name>CTP</name>
        <dbReference type="ChEBI" id="CHEBI:37563"/>
    </ligand>
</feature>
<feature type="domain" description="HD" evidence="12">
    <location>
        <begin position="224"/>
        <end position="325"/>
    </location>
</feature>
<dbReference type="PIRSF" id="PIRSF000813">
    <property type="entry name" value="CCA_bact"/>
    <property type="match status" value="1"/>
</dbReference>
<keyword evidence="6 11" id="KW-0547">Nucleotide-binding</keyword>
<dbReference type="Proteomes" id="UP000278542">
    <property type="component" value="Unassembled WGS sequence"/>
</dbReference>
<evidence type="ECO:0000313" key="13">
    <source>
        <dbReference type="EMBL" id="RKS85089.1"/>
    </source>
</evidence>
<keyword evidence="10 11" id="KW-0694">RNA-binding</keyword>
<feature type="binding site" evidence="11">
    <location>
        <position position="137"/>
    </location>
    <ligand>
        <name>ATP</name>
        <dbReference type="ChEBI" id="CHEBI:30616"/>
    </ligand>
</feature>
<comment type="catalytic activity">
    <reaction evidence="11">
        <text>a tRNA with a 3' CCA end + 2 CTP + ATP = a tRNA with a 3' CCACCA end + 3 diphosphate</text>
        <dbReference type="Rhea" id="RHEA:76235"/>
        <dbReference type="Rhea" id="RHEA-COMP:10468"/>
        <dbReference type="Rhea" id="RHEA-COMP:18655"/>
        <dbReference type="ChEBI" id="CHEBI:30616"/>
        <dbReference type="ChEBI" id="CHEBI:33019"/>
        <dbReference type="ChEBI" id="CHEBI:37563"/>
        <dbReference type="ChEBI" id="CHEBI:83071"/>
        <dbReference type="ChEBI" id="CHEBI:195187"/>
    </reaction>
</comment>
<comment type="caution">
    <text evidence="13">The sequence shown here is derived from an EMBL/GenBank/DDBJ whole genome shotgun (WGS) entry which is preliminary data.</text>
</comment>
<keyword evidence="14" id="KW-1185">Reference proteome</keyword>
<dbReference type="GO" id="GO:0042245">
    <property type="term" value="P:RNA repair"/>
    <property type="evidence" value="ECO:0007669"/>
    <property type="project" value="UniProtKB-KW"/>
</dbReference>
<dbReference type="Pfam" id="PF12627">
    <property type="entry name" value="PolyA_pol_RNAbd"/>
    <property type="match status" value="1"/>
</dbReference>
<dbReference type="Pfam" id="PF01743">
    <property type="entry name" value="PolyA_pol"/>
    <property type="match status" value="1"/>
</dbReference>
<dbReference type="GO" id="GO:0000049">
    <property type="term" value="F:tRNA binding"/>
    <property type="evidence" value="ECO:0007669"/>
    <property type="project" value="UniProtKB-UniRule"/>
</dbReference>
<protein>
    <recommendedName>
        <fullName evidence="11">CCA-adding enzyme</fullName>
        <ecNumber evidence="11">2.7.7.72</ecNumber>
    </recommendedName>
    <alternativeName>
        <fullName evidence="11">CCA tRNA nucleotidyltransferase</fullName>
    </alternativeName>
    <alternativeName>
        <fullName evidence="11">tRNA CCA-pyrophosphorylase</fullName>
    </alternativeName>
    <alternativeName>
        <fullName evidence="11">tRNA adenylyl-/cytidylyl- transferase</fullName>
    </alternativeName>
    <alternativeName>
        <fullName evidence="11">tRNA nucleotidyltransferase</fullName>
    </alternativeName>
    <alternativeName>
        <fullName evidence="11">tRNA-NT</fullName>
    </alternativeName>
</protein>
<name>A0A495RCK2_9GAMM</name>
<feature type="binding site" evidence="11">
    <location>
        <position position="91"/>
    </location>
    <ligand>
        <name>CTP</name>
        <dbReference type="ChEBI" id="CHEBI:37563"/>
    </ligand>
</feature>
<dbReference type="EC" id="2.7.7.72" evidence="11"/>
<dbReference type="PANTHER" id="PTHR47545">
    <property type="entry name" value="MULTIFUNCTIONAL CCA PROTEIN"/>
    <property type="match status" value="1"/>
</dbReference>
<evidence type="ECO:0000256" key="6">
    <source>
        <dbReference type="ARBA" id="ARBA00022741"/>
    </source>
</evidence>
<feature type="binding site" evidence="11">
    <location>
        <position position="11"/>
    </location>
    <ligand>
        <name>ATP</name>
        <dbReference type="ChEBI" id="CHEBI:30616"/>
    </ligand>
</feature>
<accession>A0A495RCK2</accession>
<evidence type="ECO:0000256" key="7">
    <source>
        <dbReference type="ARBA" id="ARBA00022800"/>
    </source>
</evidence>
<dbReference type="AlphaFoldDB" id="A0A495RCK2"/>
<dbReference type="SUPFAM" id="SSF81301">
    <property type="entry name" value="Nucleotidyltransferase"/>
    <property type="match status" value="1"/>
</dbReference>
<dbReference type="GO" id="GO:0004810">
    <property type="term" value="F:CCA tRNA nucleotidyltransferase activity"/>
    <property type="evidence" value="ECO:0007669"/>
    <property type="project" value="UniProtKB-UniRule"/>
</dbReference>
<keyword evidence="9 11" id="KW-0460">Magnesium</keyword>
<dbReference type="InterPro" id="IPR012006">
    <property type="entry name" value="CCA_bact"/>
</dbReference>
<comment type="miscellaneous">
    <text evidence="11">A single active site specifically recognizes both ATP and CTP and is responsible for their addition.</text>
</comment>
<dbReference type="NCBIfam" id="NF008137">
    <property type="entry name" value="PRK10885.1"/>
    <property type="match status" value="1"/>
</dbReference>
<feature type="binding site" evidence="11">
    <location>
        <position position="140"/>
    </location>
    <ligand>
        <name>ATP</name>
        <dbReference type="ChEBI" id="CHEBI:30616"/>
    </ligand>
</feature>
<dbReference type="InterPro" id="IPR050124">
    <property type="entry name" value="tRNA_CCA-adding_enzyme"/>
</dbReference>
<evidence type="ECO:0000256" key="11">
    <source>
        <dbReference type="HAMAP-Rule" id="MF_01262"/>
    </source>
</evidence>
<evidence type="ECO:0000256" key="4">
    <source>
        <dbReference type="ARBA" id="ARBA00022695"/>
    </source>
</evidence>
<dbReference type="GO" id="GO:0160016">
    <property type="term" value="F:CCACCA tRNA nucleotidyltransferase activity"/>
    <property type="evidence" value="ECO:0007669"/>
    <property type="project" value="RHEA"/>
</dbReference>
<comment type="function">
    <text evidence="11">Catalyzes the addition and repair of the essential 3'-terminal CCA sequence in tRNAs without using a nucleic acid template. Adds these three nucleotides in the order of C, C, and A to the tRNA nucleotide-73, using CTP and ATP as substrates and producing inorganic pyrophosphate. tRNA 3'-terminal CCA addition is required both for tRNA processing and repair. Also involved in tRNA surveillance by mediating tandem CCA addition to generate a CCACCA at the 3' terminus of unstable tRNAs. While stable tRNAs receive only 3'-terminal CCA, unstable tRNAs are marked with CCACCA and rapidly degraded.</text>
</comment>
<evidence type="ECO:0000256" key="8">
    <source>
        <dbReference type="ARBA" id="ARBA00022840"/>
    </source>
</evidence>
<evidence type="ECO:0000259" key="12">
    <source>
        <dbReference type="PROSITE" id="PS51831"/>
    </source>
</evidence>